<dbReference type="AlphaFoldDB" id="A0A0G4PV38"/>
<evidence type="ECO:0000313" key="3">
    <source>
        <dbReference type="Proteomes" id="UP000053732"/>
    </source>
</evidence>
<proteinExistence type="predicted"/>
<name>A0A0G4PV38_PENC3</name>
<evidence type="ECO:0000256" key="1">
    <source>
        <dbReference type="SAM" id="MobiDB-lite"/>
    </source>
</evidence>
<evidence type="ECO:0000313" key="2">
    <source>
        <dbReference type="EMBL" id="CRL30293.1"/>
    </source>
</evidence>
<feature type="region of interest" description="Disordered" evidence="1">
    <location>
        <begin position="47"/>
        <end position="91"/>
    </location>
</feature>
<feature type="compositionally biased region" description="Basic and acidic residues" evidence="1">
    <location>
        <begin position="48"/>
        <end position="59"/>
    </location>
</feature>
<sequence>MPISIFDSSASNPSTQSAMEAYTHAMQAHALSQISFLGLNLGLSENHGINDRDSDDVRTSDVLYEGPSPPDAAETEEATRQAANGAEYTQA</sequence>
<accession>A0A0G4PV38</accession>
<keyword evidence="3" id="KW-1185">Reference proteome</keyword>
<dbReference type="Proteomes" id="UP000053732">
    <property type="component" value="Unassembled WGS sequence"/>
</dbReference>
<gene>
    <name evidence="2" type="ORF">PCAMFM013_S048g000005</name>
</gene>
<reference evidence="2 3" key="1">
    <citation type="journal article" date="2014" name="Nat. Commun.">
        <title>Multiple recent horizontal transfers of a large genomic region in cheese making fungi.</title>
        <authorList>
            <person name="Cheeseman K."/>
            <person name="Ropars J."/>
            <person name="Renault P."/>
            <person name="Dupont J."/>
            <person name="Gouzy J."/>
            <person name="Branca A."/>
            <person name="Abraham A.L."/>
            <person name="Ceppi M."/>
            <person name="Conseiller E."/>
            <person name="Debuchy R."/>
            <person name="Malagnac F."/>
            <person name="Goarin A."/>
            <person name="Silar P."/>
            <person name="Lacoste S."/>
            <person name="Sallet E."/>
            <person name="Bensimon A."/>
            <person name="Giraud T."/>
            <person name="Brygoo Y."/>
        </authorList>
    </citation>
    <scope>NUCLEOTIDE SEQUENCE [LARGE SCALE GENOMIC DNA]</scope>
    <source>
        <strain evidence="3">FM 013</strain>
    </source>
</reference>
<organism evidence="2 3">
    <name type="scientific">Penicillium camemberti (strain FM 013)</name>
    <dbReference type="NCBI Taxonomy" id="1429867"/>
    <lineage>
        <taxon>Eukaryota</taxon>
        <taxon>Fungi</taxon>
        <taxon>Dikarya</taxon>
        <taxon>Ascomycota</taxon>
        <taxon>Pezizomycotina</taxon>
        <taxon>Eurotiomycetes</taxon>
        <taxon>Eurotiomycetidae</taxon>
        <taxon>Eurotiales</taxon>
        <taxon>Aspergillaceae</taxon>
        <taxon>Penicillium</taxon>
    </lineage>
</organism>
<protein>
    <submittedName>
        <fullName evidence="2">Str. FM013</fullName>
    </submittedName>
</protein>
<dbReference type="EMBL" id="HG793181">
    <property type="protein sequence ID" value="CRL30293.1"/>
    <property type="molecule type" value="Genomic_DNA"/>
</dbReference>